<dbReference type="InterPro" id="IPR016166">
    <property type="entry name" value="FAD-bd_PCMH"/>
</dbReference>
<reference evidence="7" key="1">
    <citation type="journal article" date="2019" name="Int. J. Syst. Evol. Microbiol.">
        <title>The Global Catalogue of Microorganisms (GCM) 10K type strain sequencing project: providing services to taxonomists for standard genome sequencing and annotation.</title>
        <authorList>
            <consortium name="The Broad Institute Genomics Platform"/>
            <consortium name="The Broad Institute Genome Sequencing Center for Infectious Disease"/>
            <person name="Wu L."/>
            <person name="Ma J."/>
        </authorList>
    </citation>
    <scope>NUCLEOTIDE SEQUENCE [LARGE SCALE GENOMIC DNA]</scope>
    <source>
        <strain evidence="7">CCUG 43114</strain>
    </source>
</reference>
<dbReference type="RefSeq" id="WP_377002230.1">
    <property type="nucleotide sequence ID" value="NZ_JBHSLD010000001.1"/>
</dbReference>
<dbReference type="InterPro" id="IPR036318">
    <property type="entry name" value="FAD-bd_PCMH-like_sf"/>
</dbReference>
<dbReference type="PANTHER" id="PTHR42934:SF2">
    <property type="entry name" value="GLYCOLATE OXIDASE SUBUNIT GLCD"/>
    <property type="match status" value="1"/>
</dbReference>
<keyword evidence="2" id="KW-0285">Flavoprotein</keyword>
<evidence type="ECO:0000256" key="1">
    <source>
        <dbReference type="ARBA" id="ARBA00001974"/>
    </source>
</evidence>
<dbReference type="Gene3D" id="3.30.465.10">
    <property type="match status" value="1"/>
</dbReference>
<evidence type="ECO:0000256" key="3">
    <source>
        <dbReference type="ARBA" id="ARBA00022827"/>
    </source>
</evidence>
<feature type="domain" description="FAD-binding PCMH-type" evidence="5">
    <location>
        <begin position="50"/>
        <end position="228"/>
    </location>
</feature>
<keyword evidence="7" id="KW-1185">Reference proteome</keyword>
<evidence type="ECO:0000313" key="6">
    <source>
        <dbReference type="EMBL" id="MFC5379276.1"/>
    </source>
</evidence>
<protein>
    <submittedName>
        <fullName evidence="6">FAD-binding oxidoreductase</fullName>
    </submittedName>
</protein>
<dbReference type="InterPro" id="IPR006094">
    <property type="entry name" value="Oxid_FAD_bind_N"/>
</dbReference>
<dbReference type="Gene3D" id="3.30.70.2740">
    <property type="match status" value="1"/>
</dbReference>
<gene>
    <name evidence="6" type="ORF">ACFPJ6_00580</name>
</gene>
<sequence>MVRARRDAGRRLSAHPLLDELRAALPAGGAVLDSATSTERYRHDQAAWAEAGVPLAVVRPSTPEQVRDVVVSCRRHGVPVVPRGAGSGLAGGANAVDGGVVVSTERLLGIAVDPVERLAVVGPGVLNADLRATAAEHGLWYAPDPASAAISSIGGNVATNAGGLCCVKYGVTRDHVLAVQLVTGAGDLVRLGRRTAKGVAGLDLLGAVVGSEGTLGVVTEVTVRLRPARPPERTVAGFFGSLVDAGEAVAAVARAGVVPSALELMDSHCLRAVDAWKRTGLADEADTVLLARLDAPGDAGEAEAATVEACFAAAGATWAGRSSDEAEAEALFDARRLVWPAVDRLGPLLTEDVCVPVGVLPRMLERVQAVAREHRLTIATLAHVGDGNLHPLVVVPRERDGEARAAAAFEQIMDDALVLGGTITGEHGVGRLKREGLVRELDATVLDLQRRVKAAFDPDGIMNPGVMWR</sequence>
<dbReference type="Pfam" id="PF02913">
    <property type="entry name" value="FAD-oxidase_C"/>
    <property type="match status" value="1"/>
</dbReference>
<dbReference type="InterPro" id="IPR051914">
    <property type="entry name" value="FAD-linked_OxidoTrans_Type4"/>
</dbReference>
<dbReference type="EMBL" id="JBHSLD010000001">
    <property type="protein sequence ID" value="MFC5379276.1"/>
    <property type="molecule type" value="Genomic_DNA"/>
</dbReference>
<dbReference type="PROSITE" id="PS51387">
    <property type="entry name" value="FAD_PCMH"/>
    <property type="match status" value="1"/>
</dbReference>
<comment type="cofactor">
    <cofactor evidence="1">
        <name>FAD</name>
        <dbReference type="ChEBI" id="CHEBI:57692"/>
    </cofactor>
</comment>
<accession>A0ABW0GJK6</accession>
<dbReference type="InterPro" id="IPR016164">
    <property type="entry name" value="FAD-linked_Oxase-like_C"/>
</dbReference>
<dbReference type="SUPFAM" id="SSF56176">
    <property type="entry name" value="FAD-binding/transporter-associated domain-like"/>
    <property type="match status" value="1"/>
</dbReference>
<dbReference type="SUPFAM" id="SSF55103">
    <property type="entry name" value="FAD-linked oxidases, C-terminal domain"/>
    <property type="match status" value="1"/>
</dbReference>
<dbReference type="Pfam" id="PF01565">
    <property type="entry name" value="FAD_binding_4"/>
    <property type="match status" value="1"/>
</dbReference>
<evidence type="ECO:0000256" key="2">
    <source>
        <dbReference type="ARBA" id="ARBA00022630"/>
    </source>
</evidence>
<evidence type="ECO:0000256" key="4">
    <source>
        <dbReference type="ARBA" id="ARBA00023002"/>
    </source>
</evidence>
<keyword evidence="3" id="KW-0274">FAD</keyword>
<organism evidence="6 7">
    <name type="scientific">Aquipuribacter nitratireducens</name>
    <dbReference type="NCBI Taxonomy" id="650104"/>
    <lineage>
        <taxon>Bacteria</taxon>
        <taxon>Bacillati</taxon>
        <taxon>Actinomycetota</taxon>
        <taxon>Actinomycetes</taxon>
        <taxon>Micrococcales</taxon>
        <taxon>Intrasporangiaceae</taxon>
        <taxon>Aquipuribacter</taxon>
    </lineage>
</organism>
<dbReference type="InterPro" id="IPR016169">
    <property type="entry name" value="FAD-bd_PCMH_sub2"/>
</dbReference>
<name>A0ABW0GJK6_9MICO</name>
<evidence type="ECO:0000313" key="7">
    <source>
        <dbReference type="Proteomes" id="UP001596122"/>
    </source>
</evidence>
<comment type="caution">
    <text evidence="6">The sequence shown here is derived from an EMBL/GenBank/DDBJ whole genome shotgun (WGS) entry which is preliminary data.</text>
</comment>
<proteinExistence type="predicted"/>
<evidence type="ECO:0000259" key="5">
    <source>
        <dbReference type="PROSITE" id="PS51387"/>
    </source>
</evidence>
<dbReference type="InterPro" id="IPR004113">
    <property type="entry name" value="FAD-bd_oxidored_4_C"/>
</dbReference>
<dbReference type="PANTHER" id="PTHR42934">
    <property type="entry name" value="GLYCOLATE OXIDASE SUBUNIT GLCD"/>
    <property type="match status" value="1"/>
</dbReference>
<keyword evidence="4" id="KW-0560">Oxidoreductase</keyword>
<dbReference type="InterPro" id="IPR016171">
    <property type="entry name" value="Vanillyl_alc_oxidase_C-sub2"/>
</dbReference>
<dbReference type="Proteomes" id="UP001596122">
    <property type="component" value="Unassembled WGS sequence"/>
</dbReference>
<dbReference type="Gene3D" id="1.10.45.10">
    <property type="entry name" value="Vanillyl-alcohol Oxidase, Chain A, domain 4"/>
    <property type="match status" value="1"/>
</dbReference>